<organism evidence="2 3">
    <name type="scientific">Lineolata rhizophorae</name>
    <dbReference type="NCBI Taxonomy" id="578093"/>
    <lineage>
        <taxon>Eukaryota</taxon>
        <taxon>Fungi</taxon>
        <taxon>Dikarya</taxon>
        <taxon>Ascomycota</taxon>
        <taxon>Pezizomycotina</taxon>
        <taxon>Dothideomycetes</taxon>
        <taxon>Dothideomycetes incertae sedis</taxon>
        <taxon>Lineolatales</taxon>
        <taxon>Lineolataceae</taxon>
        <taxon>Lineolata</taxon>
    </lineage>
</organism>
<feature type="compositionally biased region" description="Low complexity" evidence="1">
    <location>
        <begin position="333"/>
        <end position="360"/>
    </location>
</feature>
<protein>
    <submittedName>
        <fullName evidence="2">Uncharacterized protein</fullName>
    </submittedName>
</protein>
<dbReference type="AlphaFoldDB" id="A0A6A6P8N3"/>
<accession>A0A6A6P8N3</accession>
<sequence>MQQSPAQRRLLARLNSVAGQLVRREPTDASAAAVDAELDGIEAALAAPEPQSRPEVSDSGLFMAEDEDSDEEFAQELKRSVGANGFGQAIRELERTAGDKKFVSLSAMSPGGSGSGSDGEGRCLGKFDVIIGELAKSRRQFRDILGIFKESNQRYEDQLEARDFVIRTLCSENDALRAELEFDYRELLLLSLQLREIEQRAAPYIDPVEDKALLDSIERWRQRWAEQDDIQRANRKYFAGTGKKPRTHFLSDVELPPEFVLCRPYLDAPLSPLEAPTIPTGLTGLPEEERKQDEPAVIMDGEEEPVEGDGEAAEKQGENGEKSEKRDESMEKSSSAEGDSSAGEASSDVPAEGPSGSSDQESSEETTEEEDIDENISGEDEDEDDADNEFEEEVVAKSPLQLLWEELNDFFGMGIYSDEEEEA</sequence>
<feature type="region of interest" description="Disordered" evidence="1">
    <location>
        <begin position="270"/>
        <end position="402"/>
    </location>
</feature>
<proteinExistence type="predicted"/>
<evidence type="ECO:0000313" key="3">
    <source>
        <dbReference type="Proteomes" id="UP000799766"/>
    </source>
</evidence>
<dbReference type="Proteomes" id="UP000799766">
    <property type="component" value="Unassembled WGS sequence"/>
</dbReference>
<feature type="compositionally biased region" description="Acidic residues" evidence="1">
    <location>
        <begin position="300"/>
        <end position="311"/>
    </location>
</feature>
<dbReference type="EMBL" id="MU001673">
    <property type="protein sequence ID" value="KAF2460350.1"/>
    <property type="molecule type" value="Genomic_DNA"/>
</dbReference>
<dbReference type="OrthoDB" id="4448936at2759"/>
<keyword evidence="3" id="KW-1185">Reference proteome</keyword>
<gene>
    <name evidence="2" type="ORF">BDY21DRAFT_335155</name>
</gene>
<name>A0A6A6P8N3_9PEZI</name>
<reference evidence="2" key="1">
    <citation type="journal article" date="2020" name="Stud. Mycol.">
        <title>101 Dothideomycetes genomes: a test case for predicting lifestyles and emergence of pathogens.</title>
        <authorList>
            <person name="Haridas S."/>
            <person name="Albert R."/>
            <person name="Binder M."/>
            <person name="Bloem J."/>
            <person name="Labutti K."/>
            <person name="Salamov A."/>
            <person name="Andreopoulos B."/>
            <person name="Baker S."/>
            <person name="Barry K."/>
            <person name="Bills G."/>
            <person name="Bluhm B."/>
            <person name="Cannon C."/>
            <person name="Castanera R."/>
            <person name="Culley D."/>
            <person name="Daum C."/>
            <person name="Ezra D."/>
            <person name="Gonzalez J."/>
            <person name="Henrissat B."/>
            <person name="Kuo A."/>
            <person name="Liang C."/>
            <person name="Lipzen A."/>
            <person name="Lutzoni F."/>
            <person name="Magnuson J."/>
            <person name="Mondo S."/>
            <person name="Nolan M."/>
            <person name="Ohm R."/>
            <person name="Pangilinan J."/>
            <person name="Park H.-J."/>
            <person name="Ramirez L."/>
            <person name="Alfaro M."/>
            <person name="Sun H."/>
            <person name="Tritt A."/>
            <person name="Yoshinaga Y."/>
            <person name="Zwiers L.-H."/>
            <person name="Turgeon B."/>
            <person name="Goodwin S."/>
            <person name="Spatafora J."/>
            <person name="Crous P."/>
            <person name="Grigoriev I."/>
        </authorList>
    </citation>
    <scope>NUCLEOTIDE SEQUENCE</scope>
    <source>
        <strain evidence="2">ATCC 16933</strain>
    </source>
</reference>
<feature type="compositionally biased region" description="Basic and acidic residues" evidence="1">
    <location>
        <begin position="312"/>
        <end position="331"/>
    </location>
</feature>
<evidence type="ECO:0000256" key="1">
    <source>
        <dbReference type="SAM" id="MobiDB-lite"/>
    </source>
</evidence>
<feature type="compositionally biased region" description="Acidic residues" evidence="1">
    <location>
        <begin position="361"/>
        <end position="393"/>
    </location>
</feature>
<evidence type="ECO:0000313" key="2">
    <source>
        <dbReference type="EMBL" id="KAF2460350.1"/>
    </source>
</evidence>